<evidence type="ECO:0000256" key="3">
    <source>
        <dbReference type="ARBA" id="ARBA00022895"/>
    </source>
</evidence>
<evidence type="ECO:0000313" key="9">
    <source>
        <dbReference type="Proteomes" id="UP001383192"/>
    </source>
</evidence>
<comment type="similarity">
    <text evidence="1 5">Belongs to the RAP1 family.</text>
</comment>
<dbReference type="SUPFAM" id="SSF46689">
    <property type="entry name" value="Homeodomain-like"/>
    <property type="match status" value="3"/>
</dbReference>
<dbReference type="AlphaFoldDB" id="A0AAW0BCR1"/>
<dbReference type="GO" id="GO:0010833">
    <property type="term" value="P:telomere maintenance via telomere lengthening"/>
    <property type="evidence" value="ECO:0007669"/>
    <property type="project" value="UniProtKB-UniRule"/>
</dbReference>
<evidence type="ECO:0000256" key="6">
    <source>
        <dbReference type="SAM" id="MobiDB-lite"/>
    </source>
</evidence>
<dbReference type="Pfam" id="PF08914">
    <property type="entry name" value="Myb_Rap1"/>
    <property type="match status" value="2"/>
</dbReference>
<comment type="subunit">
    <text evidence="5">Homodimer.</text>
</comment>
<sequence length="483" mass="54828">MSQPNPTPRFSKEDDELLIAFIAKNNPAVSGRKGTNVYKRLVEEHSTHQTWSQWKSRYIAYAEYYDRRIAQILGPDFVQPTLKSRVPYTAEDSQNLVEYLAKHTGESARRRGTAVYKALAENRTGDAPWGLTRTSAGWRDYYKRNKEAFDIAIKDYQTLHGIVSEPLPREPTNDLGAESDDSIPSRVLAFVDAVQEDNRIKQTEARKVKRNQAATDSQHTTEDEFDTHIPSVPVSPSVGFGSFTDIEGQHASSSQIGFGNSDPTISVTRSEVMPEPVDSDTEYFNEVIHQIPRYGIFTPHDDLVLLKFISKKRVANRKAESLYQELVQTIPAAGRHTAQAWRTRYTKHQHVFDRLVSDYRTKRKLKGKEQEKRRHTLESSSLKPAIQSPRRLSIGDLWGVQPNKRKRLSDGMGKRVKRPVEVGSVLGDATPASPGWMLAEEGYEALSTPERINAWTSEVHEADMTETEDELAEEKEISQYLLQ</sequence>
<dbReference type="PANTHER" id="PTHR16466">
    <property type="entry name" value="TELOMERE REPEAT-BINDING FACTOR 2-INTERACTING PROTEIN 1"/>
    <property type="match status" value="1"/>
</dbReference>
<keyword evidence="3 5" id="KW-0779">Telomere</keyword>
<name>A0AAW0BCR1_9AGAR</name>
<dbReference type="CDD" id="cd11655">
    <property type="entry name" value="rap1_myb-like"/>
    <property type="match status" value="3"/>
</dbReference>
<dbReference type="InterPro" id="IPR009057">
    <property type="entry name" value="Homeodomain-like_sf"/>
</dbReference>
<feature type="region of interest" description="Disordered" evidence="6">
    <location>
        <begin position="363"/>
        <end position="385"/>
    </location>
</feature>
<keyword evidence="2 5" id="KW-0158">Chromosome</keyword>
<dbReference type="Proteomes" id="UP001383192">
    <property type="component" value="Unassembled WGS sequence"/>
</dbReference>
<accession>A0AAW0BCR1</accession>
<feature type="region of interest" description="Disordered" evidence="6">
    <location>
        <begin position="461"/>
        <end position="483"/>
    </location>
</feature>
<evidence type="ECO:0000256" key="5">
    <source>
        <dbReference type="RuleBase" id="RU367107"/>
    </source>
</evidence>
<dbReference type="InterPro" id="IPR015010">
    <property type="entry name" value="TERF2IP_Myb"/>
</dbReference>
<organism evidence="8 9">
    <name type="scientific">Paramarasmius palmivorus</name>
    <dbReference type="NCBI Taxonomy" id="297713"/>
    <lineage>
        <taxon>Eukaryota</taxon>
        <taxon>Fungi</taxon>
        <taxon>Dikarya</taxon>
        <taxon>Basidiomycota</taxon>
        <taxon>Agaricomycotina</taxon>
        <taxon>Agaricomycetes</taxon>
        <taxon>Agaricomycetidae</taxon>
        <taxon>Agaricales</taxon>
        <taxon>Marasmiineae</taxon>
        <taxon>Marasmiaceae</taxon>
        <taxon>Paramarasmius</taxon>
    </lineage>
</organism>
<feature type="compositionally biased region" description="Acidic residues" evidence="6">
    <location>
        <begin position="464"/>
        <end position="473"/>
    </location>
</feature>
<keyword evidence="4 5" id="KW-0539">Nucleus</keyword>
<reference evidence="8 9" key="1">
    <citation type="submission" date="2024-01" db="EMBL/GenBank/DDBJ databases">
        <title>A draft genome for a cacao thread blight-causing isolate of Paramarasmius palmivorus.</title>
        <authorList>
            <person name="Baruah I.K."/>
            <person name="Bukari Y."/>
            <person name="Amoako-Attah I."/>
            <person name="Meinhardt L.W."/>
            <person name="Bailey B.A."/>
            <person name="Cohen S.P."/>
        </authorList>
    </citation>
    <scope>NUCLEOTIDE SEQUENCE [LARGE SCALE GENOMIC DNA]</scope>
    <source>
        <strain evidence="8 9">GH-12</strain>
    </source>
</reference>
<comment type="subcellular location">
    <subcellularLocation>
        <location evidence="5">Nucleus</location>
    </subcellularLocation>
    <subcellularLocation>
        <location evidence="5">Chromosome</location>
        <location evidence="5">Telomere</location>
    </subcellularLocation>
</comment>
<keyword evidence="9" id="KW-1185">Reference proteome</keyword>
<evidence type="ECO:0000313" key="8">
    <source>
        <dbReference type="EMBL" id="KAK7023683.1"/>
    </source>
</evidence>
<dbReference type="PANTHER" id="PTHR16466:SF6">
    <property type="entry name" value="TELOMERIC REPEAT-BINDING FACTOR 2-INTERACTING PROTEIN 1"/>
    <property type="match status" value="1"/>
</dbReference>
<dbReference type="EMBL" id="JAYKXP010000132">
    <property type="protein sequence ID" value="KAK7023683.1"/>
    <property type="molecule type" value="Genomic_DNA"/>
</dbReference>
<evidence type="ECO:0000256" key="4">
    <source>
        <dbReference type="ARBA" id="ARBA00023242"/>
    </source>
</evidence>
<gene>
    <name evidence="8" type="ORF">VNI00_016566</name>
</gene>
<comment type="function">
    <text evidence="5">Involved in the regulation of telomere length, clustering and has a specific role in telomere position effect (TPE).</text>
</comment>
<proteinExistence type="inferred from homology"/>
<evidence type="ECO:0000256" key="1">
    <source>
        <dbReference type="ARBA" id="ARBA00010467"/>
    </source>
</evidence>
<dbReference type="Gene3D" id="1.10.10.60">
    <property type="entry name" value="Homeodomain-like"/>
    <property type="match status" value="3"/>
</dbReference>
<dbReference type="GO" id="GO:0042162">
    <property type="term" value="F:telomeric DNA binding"/>
    <property type="evidence" value="ECO:0007669"/>
    <property type="project" value="TreeGrafter"/>
</dbReference>
<comment type="caution">
    <text evidence="8">The sequence shown here is derived from an EMBL/GenBank/DDBJ whole genome shotgun (WGS) entry which is preliminary data.</text>
</comment>
<feature type="region of interest" description="Disordered" evidence="6">
    <location>
        <begin position="202"/>
        <end position="231"/>
    </location>
</feature>
<feature type="domain" description="TERF2-interacting telomeric protein 1 Myb" evidence="7">
    <location>
        <begin position="297"/>
        <end position="348"/>
    </location>
</feature>
<dbReference type="InterPro" id="IPR039595">
    <property type="entry name" value="TE2IP/Rap1"/>
</dbReference>
<evidence type="ECO:0000259" key="7">
    <source>
        <dbReference type="Pfam" id="PF08914"/>
    </source>
</evidence>
<dbReference type="GO" id="GO:0070187">
    <property type="term" value="C:shelterin complex"/>
    <property type="evidence" value="ECO:0007669"/>
    <property type="project" value="TreeGrafter"/>
</dbReference>
<evidence type="ECO:0000256" key="2">
    <source>
        <dbReference type="ARBA" id="ARBA00022454"/>
    </source>
</evidence>
<dbReference type="GO" id="GO:0031848">
    <property type="term" value="P:protection from non-homologous end joining at telomere"/>
    <property type="evidence" value="ECO:0007669"/>
    <property type="project" value="TreeGrafter"/>
</dbReference>
<feature type="domain" description="TERF2-interacting telomeric protein 1 Myb" evidence="7">
    <location>
        <begin position="10"/>
        <end position="61"/>
    </location>
</feature>
<protein>
    <recommendedName>
        <fullName evidence="5">DNA-binding protein RAP1</fullName>
    </recommendedName>
</protein>